<dbReference type="InterPro" id="IPR051393">
    <property type="entry name" value="ABC_transporter_permease"/>
</dbReference>
<dbReference type="PANTHER" id="PTHR30193">
    <property type="entry name" value="ABC TRANSPORTER PERMEASE PROTEIN"/>
    <property type="match status" value="1"/>
</dbReference>
<feature type="transmembrane region" description="Helical" evidence="7">
    <location>
        <begin position="29"/>
        <end position="51"/>
    </location>
</feature>
<dbReference type="EMBL" id="BMOD01000013">
    <property type="protein sequence ID" value="GGJ43313.1"/>
    <property type="molecule type" value="Genomic_DNA"/>
</dbReference>
<feature type="transmembrane region" description="Helical" evidence="7">
    <location>
        <begin position="126"/>
        <end position="147"/>
    </location>
</feature>
<dbReference type="Pfam" id="PF00528">
    <property type="entry name" value="BPD_transp_1"/>
    <property type="match status" value="1"/>
</dbReference>
<dbReference type="SUPFAM" id="SSF161098">
    <property type="entry name" value="MetI-like"/>
    <property type="match status" value="1"/>
</dbReference>
<reference evidence="10" key="1">
    <citation type="journal article" date="2019" name="Int. J. Syst. Evol. Microbiol.">
        <title>The Global Catalogue of Microorganisms (GCM) 10K type strain sequencing project: providing services to taxonomists for standard genome sequencing and annotation.</title>
        <authorList>
            <consortium name="The Broad Institute Genomics Platform"/>
            <consortium name="The Broad Institute Genome Sequencing Center for Infectious Disease"/>
            <person name="Wu L."/>
            <person name="Ma J."/>
        </authorList>
    </citation>
    <scope>NUCLEOTIDE SEQUENCE [LARGE SCALE GENOMIC DNA]</scope>
    <source>
        <strain evidence="10">JCM 14370</strain>
    </source>
</reference>
<dbReference type="InterPro" id="IPR000515">
    <property type="entry name" value="MetI-like"/>
</dbReference>
<protein>
    <submittedName>
        <fullName evidence="9">Sugar ABC transporter permease</fullName>
    </submittedName>
</protein>
<evidence type="ECO:0000256" key="7">
    <source>
        <dbReference type="RuleBase" id="RU363032"/>
    </source>
</evidence>
<dbReference type="PANTHER" id="PTHR30193:SF1">
    <property type="entry name" value="ABC TRANSPORTER PERMEASE PROTEIN YESP-RELATED"/>
    <property type="match status" value="1"/>
</dbReference>
<comment type="similarity">
    <text evidence="7">Belongs to the binding-protein-dependent transport system permease family.</text>
</comment>
<keyword evidence="6 7" id="KW-0472">Membrane</keyword>
<keyword evidence="10" id="KW-1185">Reference proteome</keyword>
<dbReference type="RefSeq" id="WP_229684843.1">
    <property type="nucleotide sequence ID" value="NZ_BMOD01000013.1"/>
</dbReference>
<dbReference type="CDD" id="cd06261">
    <property type="entry name" value="TM_PBP2"/>
    <property type="match status" value="1"/>
</dbReference>
<evidence type="ECO:0000256" key="6">
    <source>
        <dbReference type="ARBA" id="ARBA00023136"/>
    </source>
</evidence>
<dbReference type="Proteomes" id="UP000632222">
    <property type="component" value="Unassembled WGS sequence"/>
</dbReference>
<gene>
    <name evidence="9" type="ORF">GCM10008938_31980</name>
</gene>
<dbReference type="PROSITE" id="PS50928">
    <property type="entry name" value="ABC_TM1"/>
    <property type="match status" value="1"/>
</dbReference>
<evidence type="ECO:0000313" key="9">
    <source>
        <dbReference type="EMBL" id="GGJ43313.1"/>
    </source>
</evidence>
<comment type="caution">
    <text evidence="9">The sequence shown here is derived from an EMBL/GenBank/DDBJ whole genome shotgun (WGS) entry which is preliminary data.</text>
</comment>
<feature type="transmembrane region" description="Helical" evidence="7">
    <location>
        <begin position="93"/>
        <end position="114"/>
    </location>
</feature>
<dbReference type="SUPFAM" id="SSF160964">
    <property type="entry name" value="MalF N-terminal region-like"/>
    <property type="match status" value="1"/>
</dbReference>
<evidence type="ECO:0000259" key="8">
    <source>
        <dbReference type="PROSITE" id="PS50928"/>
    </source>
</evidence>
<dbReference type="InterPro" id="IPR035906">
    <property type="entry name" value="MetI-like_sf"/>
</dbReference>
<feature type="domain" description="ABC transmembrane type-1" evidence="8">
    <location>
        <begin position="89"/>
        <end position="300"/>
    </location>
</feature>
<comment type="subcellular location">
    <subcellularLocation>
        <location evidence="1 7">Cell membrane</location>
        <topology evidence="1 7">Multi-pass membrane protein</topology>
    </subcellularLocation>
</comment>
<organism evidence="9 10">
    <name type="scientific">Deinococcus roseus</name>
    <dbReference type="NCBI Taxonomy" id="392414"/>
    <lineage>
        <taxon>Bacteria</taxon>
        <taxon>Thermotogati</taxon>
        <taxon>Deinococcota</taxon>
        <taxon>Deinococci</taxon>
        <taxon>Deinococcales</taxon>
        <taxon>Deinococcaceae</taxon>
        <taxon>Deinococcus</taxon>
    </lineage>
</organism>
<evidence type="ECO:0000256" key="5">
    <source>
        <dbReference type="ARBA" id="ARBA00022989"/>
    </source>
</evidence>
<evidence type="ECO:0000313" key="10">
    <source>
        <dbReference type="Proteomes" id="UP000632222"/>
    </source>
</evidence>
<evidence type="ECO:0000256" key="1">
    <source>
        <dbReference type="ARBA" id="ARBA00004651"/>
    </source>
</evidence>
<feature type="transmembrane region" description="Helical" evidence="7">
    <location>
        <begin position="174"/>
        <end position="198"/>
    </location>
</feature>
<keyword evidence="2 7" id="KW-0813">Transport</keyword>
<dbReference type="Gene3D" id="1.10.3720.10">
    <property type="entry name" value="MetI-like"/>
    <property type="match status" value="1"/>
</dbReference>
<proteinExistence type="inferred from homology"/>
<feature type="transmembrane region" description="Helical" evidence="7">
    <location>
        <begin position="287"/>
        <end position="310"/>
    </location>
</feature>
<evidence type="ECO:0000256" key="2">
    <source>
        <dbReference type="ARBA" id="ARBA00022448"/>
    </source>
</evidence>
<accession>A0ABQ2D2I4</accession>
<keyword evidence="5 7" id="KW-1133">Transmembrane helix</keyword>
<evidence type="ECO:0000256" key="3">
    <source>
        <dbReference type="ARBA" id="ARBA00022475"/>
    </source>
</evidence>
<keyword evidence="4 7" id="KW-0812">Transmembrane</keyword>
<feature type="transmembrane region" description="Helical" evidence="7">
    <location>
        <begin position="231"/>
        <end position="252"/>
    </location>
</feature>
<name>A0ABQ2D2I4_9DEIO</name>
<keyword evidence="3" id="KW-1003">Cell membrane</keyword>
<sequence length="314" mass="34600">MTKKARPSDLDGPTLAPLTARKSPSQDSWLGYLFILPGILGFLLFVAYPLVTSGYYALTEWNGATEPRFIGFENFRYLFQDDPSFWPSLKATGLFMVLSVPSGLLIGLLLAVLVNRNLPGIRMIRTVLYLPVVLPAVASLTLWKFIYNPDFGLANQMLGFLHLPTRLWLGDVNLALPSLVLIGLWGAGGSMVIFLAGLQAVPKELYEAATLDGANPTTTLLKITMPMMSPILFMQLITGMISALQAFSQAQILTRGGPNLSTNFLMYDIYVNAFENQQFGLATAQCWVLLLLIVALTVLVFRFSSTFVFAENEN</sequence>
<evidence type="ECO:0000256" key="4">
    <source>
        <dbReference type="ARBA" id="ARBA00022692"/>
    </source>
</evidence>